<keyword evidence="1" id="KW-0547">Nucleotide-binding</keyword>
<dbReference type="GO" id="GO:0046872">
    <property type="term" value="F:metal ion binding"/>
    <property type="evidence" value="ECO:0007669"/>
    <property type="project" value="InterPro"/>
</dbReference>
<gene>
    <name evidence="3" type="ORF">K8V32_07845</name>
</gene>
<dbReference type="RefSeq" id="WP_303905444.1">
    <property type="nucleotide sequence ID" value="NZ_DYXC01000084.1"/>
</dbReference>
<accession>A0A921FMC6</accession>
<sequence length="423" mass="46392">MSSQIPASQSFVPVITGGDLGAYTLAREFHEAYGVVSAIVPTAENLIVGGSKITQLYPAGTMFDPEHVVQHLASVAQRLRRDDARPLLLVAGYDHLVRIMINHAEELRAMGYVFPDLTAAQLDQASLKDNFYALCDELGIKYPQTASIDCSQGPGTIDTFLDTVAEMGLKYPNILKAGDGAAWANTRFPGRRKVHFLQEPRQLKAVITQAIHAGYVGSLIIQQFIPGPDSNLRILSQFRDRTGANALTGLAEVIVEDHAAGLEGNSRAVVAATDAPIEKQGARLMDALDWHGFGMFDIKIHQTTGEPYFLEMNPRLGRHHYYLTVAGANPATYLYREFIAMRAHGQPVTTTGPAASLTIPLRLAKQYATPAQQQQLDAAKRAGRMGWPLQYSNDRNLKRDLYQRYRLNKAAGEVAHIPGTMNA</sequence>
<proteinExistence type="predicted"/>
<feature type="domain" description="ATP-grasp" evidence="2">
    <location>
        <begin position="132"/>
        <end position="339"/>
    </location>
</feature>
<dbReference type="AlphaFoldDB" id="A0A921FMC6"/>
<dbReference type="InterPro" id="IPR005479">
    <property type="entry name" value="CPAse_ATP-bd"/>
</dbReference>
<evidence type="ECO:0000256" key="1">
    <source>
        <dbReference type="PROSITE-ProRule" id="PRU00409"/>
    </source>
</evidence>
<evidence type="ECO:0000259" key="2">
    <source>
        <dbReference type="PROSITE" id="PS50975"/>
    </source>
</evidence>
<dbReference type="EMBL" id="DYXC01000084">
    <property type="protein sequence ID" value="HJF14704.1"/>
    <property type="molecule type" value="Genomic_DNA"/>
</dbReference>
<name>A0A921FMC6_9MICC</name>
<reference evidence="3" key="2">
    <citation type="submission" date="2021-09" db="EMBL/GenBank/DDBJ databases">
        <authorList>
            <person name="Gilroy R."/>
        </authorList>
    </citation>
    <scope>NUCLEOTIDE SEQUENCE</scope>
    <source>
        <strain evidence="3">ChiHjej13B12-14962</strain>
    </source>
</reference>
<protein>
    <recommendedName>
        <fullName evidence="2">ATP-grasp domain-containing protein</fullName>
    </recommendedName>
</protein>
<keyword evidence="1" id="KW-0067">ATP-binding</keyword>
<comment type="caution">
    <text evidence="3">The sequence shown here is derived from an EMBL/GenBank/DDBJ whole genome shotgun (WGS) entry which is preliminary data.</text>
</comment>
<dbReference type="PROSITE" id="PS00867">
    <property type="entry name" value="CPSASE_2"/>
    <property type="match status" value="1"/>
</dbReference>
<dbReference type="PROSITE" id="PS50975">
    <property type="entry name" value="ATP_GRASP"/>
    <property type="match status" value="1"/>
</dbReference>
<dbReference type="SUPFAM" id="SSF56059">
    <property type="entry name" value="Glutathione synthetase ATP-binding domain-like"/>
    <property type="match status" value="1"/>
</dbReference>
<organism evidence="3 4">
    <name type="scientific">Enteractinococcus helveticum</name>
    <dbReference type="NCBI Taxonomy" id="1837282"/>
    <lineage>
        <taxon>Bacteria</taxon>
        <taxon>Bacillati</taxon>
        <taxon>Actinomycetota</taxon>
        <taxon>Actinomycetes</taxon>
        <taxon>Micrococcales</taxon>
        <taxon>Micrococcaceae</taxon>
    </lineage>
</organism>
<dbReference type="GO" id="GO:0005524">
    <property type="term" value="F:ATP binding"/>
    <property type="evidence" value="ECO:0007669"/>
    <property type="project" value="UniProtKB-UniRule"/>
</dbReference>
<reference evidence="3" key="1">
    <citation type="journal article" date="2021" name="PeerJ">
        <title>Extensive microbial diversity within the chicken gut microbiome revealed by metagenomics and culture.</title>
        <authorList>
            <person name="Gilroy R."/>
            <person name="Ravi A."/>
            <person name="Getino M."/>
            <person name="Pursley I."/>
            <person name="Horton D.L."/>
            <person name="Alikhan N.F."/>
            <person name="Baker D."/>
            <person name="Gharbi K."/>
            <person name="Hall N."/>
            <person name="Watson M."/>
            <person name="Adriaenssens E.M."/>
            <person name="Foster-Nyarko E."/>
            <person name="Jarju S."/>
            <person name="Secka A."/>
            <person name="Antonio M."/>
            <person name="Oren A."/>
            <person name="Chaudhuri R.R."/>
            <person name="La Ragione R."/>
            <person name="Hildebrand F."/>
            <person name="Pallen M.J."/>
        </authorList>
    </citation>
    <scope>NUCLEOTIDE SEQUENCE</scope>
    <source>
        <strain evidence="3">ChiHjej13B12-14962</strain>
    </source>
</reference>
<evidence type="ECO:0000313" key="4">
    <source>
        <dbReference type="Proteomes" id="UP000703315"/>
    </source>
</evidence>
<dbReference type="InterPro" id="IPR011761">
    <property type="entry name" value="ATP-grasp"/>
</dbReference>
<evidence type="ECO:0000313" key="3">
    <source>
        <dbReference type="EMBL" id="HJF14704.1"/>
    </source>
</evidence>
<dbReference type="Proteomes" id="UP000703315">
    <property type="component" value="Unassembled WGS sequence"/>
</dbReference>
<dbReference type="Gene3D" id="3.30.470.20">
    <property type="entry name" value="ATP-grasp fold, B domain"/>
    <property type="match status" value="1"/>
</dbReference>